<reference evidence="2" key="1">
    <citation type="journal article" date="2013" name="Nat. Commun.">
        <title>Whole-genome sequencing of Oryza brachyantha reveals mechanisms underlying Oryza genome evolution.</title>
        <authorList>
            <person name="Chen J."/>
            <person name="Huang Q."/>
            <person name="Gao D."/>
            <person name="Wang J."/>
            <person name="Lang Y."/>
            <person name="Liu T."/>
            <person name="Li B."/>
            <person name="Bai Z."/>
            <person name="Luis Goicoechea J."/>
            <person name="Liang C."/>
            <person name="Chen C."/>
            <person name="Zhang W."/>
            <person name="Sun S."/>
            <person name="Liao Y."/>
            <person name="Zhang X."/>
            <person name="Yang L."/>
            <person name="Song C."/>
            <person name="Wang M."/>
            <person name="Shi J."/>
            <person name="Liu G."/>
            <person name="Liu J."/>
            <person name="Zhou H."/>
            <person name="Zhou W."/>
            <person name="Yu Q."/>
            <person name="An N."/>
            <person name="Chen Y."/>
            <person name="Cai Q."/>
            <person name="Wang B."/>
            <person name="Liu B."/>
            <person name="Min J."/>
            <person name="Huang Y."/>
            <person name="Wu H."/>
            <person name="Li Z."/>
            <person name="Zhang Y."/>
            <person name="Yin Y."/>
            <person name="Song W."/>
            <person name="Jiang J."/>
            <person name="Jackson S.A."/>
            <person name="Wing R.A."/>
            <person name="Wang J."/>
            <person name="Chen M."/>
        </authorList>
    </citation>
    <scope>NUCLEOTIDE SEQUENCE [LARGE SCALE GENOMIC DNA]</scope>
    <source>
        <strain evidence="2">cv. IRGC 101232</strain>
    </source>
</reference>
<name>J3MRC4_ORYBR</name>
<keyword evidence="3" id="KW-1185">Reference proteome</keyword>
<protein>
    <submittedName>
        <fullName evidence="2">Uncharacterized protein</fullName>
    </submittedName>
</protein>
<evidence type="ECO:0000313" key="3">
    <source>
        <dbReference type="Proteomes" id="UP000006038"/>
    </source>
</evidence>
<accession>J3MRC4</accession>
<reference evidence="2" key="2">
    <citation type="submission" date="2013-04" db="UniProtKB">
        <authorList>
            <consortium name="EnsemblPlants"/>
        </authorList>
    </citation>
    <scope>IDENTIFICATION</scope>
</reference>
<dbReference type="Proteomes" id="UP000006038">
    <property type="component" value="Chromosome 8"/>
</dbReference>
<evidence type="ECO:0000256" key="1">
    <source>
        <dbReference type="SAM" id="MobiDB-lite"/>
    </source>
</evidence>
<evidence type="ECO:0000313" key="2">
    <source>
        <dbReference type="EnsemblPlants" id="OB08G16530.1"/>
    </source>
</evidence>
<proteinExistence type="predicted"/>
<feature type="region of interest" description="Disordered" evidence="1">
    <location>
        <begin position="1"/>
        <end position="20"/>
    </location>
</feature>
<organism evidence="2">
    <name type="scientific">Oryza brachyantha</name>
    <name type="common">malo sina</name>
    <dbReference type="NCBI Taxonomy" id="4533"/>
    <lineage>
        <taxon>Eukaryota</taxon>
        <taxon>Viridiplantae</taxon>
        <taxon>Streptophyta</taxon>
        <taxon>Embryophyta</taxon>
        <taxon>Tracheophyta</taxon>
        <taxon>Spermatophyta</taxon>
        <taxon>Magnoliopsida</taxon>
        <taxon>Liliopsida</taxon>
        <taxon>Poales</taxon>
        <taxon>Poaceae</taxon>
        <taxon>BOP clade</taxon>
        <taxon>Oryzoideae</taxon>
        <taxon>Oryzeae</taxon>
        <taxon>Oryzinae</taxon>
        <taxon>Oryza</taxon>
    </lineage>
</organism>
<feature type="compositionally biased region" description="Acidic residues" evidence="1">
    <location>
        <begin position="10"/>
        <end position="20"/>
    </location>
</feature>
<dbReference type="Gramene" id="OB08G16530.1">
    <property type="protein sequence ID" value="OB08G16530.1"/>
    <property type="gene ID" value="OB08G16530"/>
</dbReference>
<sequence length="54" mass="5901">MVPATSSALEDAEDGEKDENEAVACMQLLAPWMLIIFSTETSLPPTFSKKLDID</sequence>
<dbReference type="AlphaFoldDB" id="J3MRC4"/>
<dbReference type="EnsemblPlants" id="OB08G16530.1">
    <property type="protein sequence ID" value="OB08G16530.1"/>
    <property type="gene ID" value="OB08G16530"/>
</dbReference>
<dbReference type="HOGENOM" id="CLU_3053595_0_0_1"/>